<dbReference type="OrthoDB" id="18982at2759"/>
<dbReference type="GO" id="GO:0034727">
    <property type="term" value="P:piecemeal microautophagy of the nucleus"/>
    <property type="evidence" value="ECO:0007669"/>
    <property type="project" value="TreeGrafter"/>
</dbReference>
<comment type="catalytic activity">
    <reaction evidence="11">
        <text>a 1,2-diacyl-sn-glycero-3-phosphoethanolamine(in) = a 1,2-diacyl-sn-glycero-3-phosphoethanolamine(out)</text>
        <dbReference type="Rhea" id="RHEA:38895"/>
        <dbReference type="ChEBI" id="CHEBI:64612"/>
    </reaction>
</comment>
<feature type="region of interest" description="Disordered" evidence="13">
    <location>
        <begin position="1692"/>
        <end position="1734"/>
    </location>
</feature>
<dbReference type="GO" id="GO:0061723">
    <property type="term" value="P:glycophagy"/>
    <property type="evidence" value="ECO:0007669"/>
    <property type="project" value="TreeGrafter"/>
</dbReference>
<evidence type="ECO:0000256" key="12">
    <source>
        <dbReference type="ARBA" id="ARBA00024631"/>
    </source>
</evidence>
<keyword evidence="9" id="KW-0472">Membrane</keyword>
<dbReference type="GeneID" id="30180609"/>
<feature type="region of interest" description="Disordered" evidence="13">
    <location>
        <begin position="148"/>
        <end position="175"/>
    </location>
</feature>
<evidence type="ECO:0000313" key="15">
    <source>
        <dbReference type="Proteomes" id="UP000094455"/>
    </source>
</evidence>
<dbReference type="GO" id="GO:0061709">
    <property type="term" value="P:reticulophagy"/>
    <property type="evidence" value="ECO:0007669"/>
    <property type="project" value="TreeGrafter"/>
</dbReference>
<keyword evidence="8" id="KW-0445">Lipid transport</keyword>
<dbReference type="GO" id="GO:0000045">
    <property type="term" value="P:autophagosome assembly"/>
    <property type="evidence" value="ECO:0007669"/>
    <property type="project" value="TreeGrafter"/>
</dbReference>
<evidence type="ECO:0000256" key="1">
    <source>
        <dbReference type="ARBA" id="ARBA00004406"/>
    </source>
</evidence>
<comment type="subcellular location">
    <subcellularLocation>
        <location evidence="1">Endoplasmic reticulum membrane</location>
        <topology evidence="1">Peripheral membrane protein</topology>
    </subcellularLocation>
    <subcellularLocation>
        <location evidence="2">Preautophagosomal structure membrane</location>
        <topology evidence="2">Peripheral membrane protein</topology>
    </subcellularLocation>
</comment>
<feature type="region of interest" description="Disordered" evidence="13">
    <location>
        <begin position="1627"/>
        <end position="1662"/>
    </location>
</feature>
<evidence type="ECO:0000256" key="4">
    <source>
        <dbReference type="ARBA" id="ARBA00018070"/>
    </source>
</evidence>
<evidence type="ECO:0000256" key="3">
    <source>
        <dbReference type="ARBA" id="ARBA00009714"/>
    </source>
</evidence>
<evidence type="ECO:0000256" key="2">
    <source>
        <dbReference type="ARBA" id="ARBA00004623"/>
    </source>
</evidence>
<dbReference type="GO" id="GO:0006869">
    <property type="term" value="P:lipid transport"/>
    <property type="evidence" value="ECO:0007669"/>
    <property type="project" value="UniProtKB-KW"/>
</dbReference>
<comment type="similarity">
    <text evidence="3">Belongs to the ATG2 family.</text>
</comment>
<feature type="compositionally biased region" description="Acidic residues" evidence="13">
    <location>
        <begin position="151"/>
        <end position="168"/>
    </location>
</feature>
<dbReference type="InterPro" id="IPR026849">
    <property type="entry name" value="ATG2"/>
</dbReference>
<evidence type="ECO:0000256" key="13">
    <source>
        <dbReference type="SAM" id="MobiDB-lite"/>
    </source>
</evidence>
<keyword evidence="7" id="KW-0072">Autophagy</keyword>
<dbReference type="GO" id="GO:0005789">
    <property type="term" value="C:endoplasmic reticulum membrane"/>
    <property type="evidence" value="ECO:0007669"/>
    <property type="project" value="UniProtKB-SubCell"/>
</dbReference>
<evidence type="ECO:0000256" key="11">
    <source>
        <dbReference type="ARBA" id="ARBA00024615"/>
    </source>
</evidence>
<reference evidence="14 15" key="1">
    <citation type="journal article" date="2016" name="Proc. Natl. Acad. Sci. U.S.A.">
        <title>Comparative genomics of biotechnologically important yeasts.</title>
        <authorList>
            <person name="Riley R."/>
            <person name="Haridas S."/>
            <person name="Wolfe K.H."/>
            <person name="Lopes M.R."/>
            <person name="Hittinger C.T."/>
            <person name="Goeker M."/>
            <person name="Salamov A.A."/>
            <person name="Wisecaver J.H."/>
            <person name="Long T.M."/>
            <person name="Calvey C.H."/>
            <person name="Aerts A.L."/>
            <person name="Barry K.W."/>
            <person name="Choi C."/>
            <person name="Clum A."/>
            <person name="Coughlan A.Y."/>
            <person name="Deshpande S."/>
            <person name="Douglass A.P."/>
            <person name="Hanson S.J."/>
            <person name="Klenk H.-P."/>
            <person name="LaButti K.M."/>
            <person name="Lapidus A."/>
            <person name="Lindquist E.A."/>
            <person name="Lipzen A.M."/>
            <person name="Meier-Kolthoff J.P."/>
            <person name="Ohm R.A."/>
            <person name="Otillar R.P."/>
            <person name="Pangilinan J.L."/>
            <person name="Peng Y."/>
            <person name="Rokas A."/>
            <person name="Rosa C.A."/>
            <person name="Scheuner C."/>
            <person name="Sibirny A.A."/>
            <person name="Slot J.C."/>
            <person name="Stielow J.B."/>
            <person name="Sun H."/>
            <person name="Kurtzman C.P."/>
            <person name="Blackwell M."/>
            <person name="Grigoriev I.V."/>
            <person name="Jeffries T.W."/>
        </authorList>
    </citation>
    <scope>NUCLEOTIDE SEQUENCE [LARGE SCALE GENOMIC DNA]</scope>
    <source>
        <strain evidence="14 15">NRRL Y-2026</strain>
    </source>
</reference>
<keyword evidence="6" id="KW-0256">Endoplasmic reticulum</keyword>
<keyword evidence="15" id="KW-1185">Reference proteome</keyword>
<dbReference type="GO" id="GO:0032266">
    <property type="term" value="F:phosphatidylinositol-3-phosphate binding"/>
    <property type="evidence" value="ECO:0007669"/>
    <property type="project" value="TreeGrafter"/>
</dbReference>
<protein>
    <recommendedName>
        <fullName evidence="4">Autophagy-related protein 2</fullName>
    </recommendedName>
</protein>
<dbReference type="GO" id="GO:0043495">
    <property type="term" value="F:protein-membrane adaptor activity"/>
    <property type="evidence" value="ECO:0007669"/>
    <property type="project" value="TreeGrafter"/>
</dbReference>
<evidence type="ECO:0000256" key="6">
    <source>
        <dbReference type="ARBA" id="ARBA00022824"/>
    </source>
</evidence>
<evidence type="ECO:0000256" key="8">
    <source>
        <dbReference type="ARBA" id="ARBA00023055"/>
    </source>
</evidence>
<evidence type="ECO:0000256" key="5">
    <source>
        <dbReference type="ARBA" id="ARBA00022448"/>
    </source>
</evidence>
<organism evidence="14 15">
    <name type="scientific">Pichia membranifaciens NRRL Y-2026</name>
    <dbReference type="NCBI Taxonomy" id="763406"/>
    <lineage>
        <taxon>Eukaryota</taxon>
        <taxon>Fungi</taxon>
        <taxon>Dikarya</taxon>
        <taxon>Ascomycota</taxon>
        <taxon>Saccharomycotina</taxon>
        <taxon>Pichiomycetes</taxon>
        <taxon>Pichiales</taxon>
        <taxon>Pichiaceae</taxon>
        <taxon>Pichia</taxon>
    </lineage>
</organism>
<dbReference type="Pfam" id="PF13329">
    <property type="entry name" value="ATG2_CAD"/>
    <property type="match status" value="1"/>
</dbReference>
<feature type="region of interest" description="Disordered" evidence="13">
    <location>
        <begin position="1816"/>
        <end position="1842"/>
    </location>
</feature>
<dbReference type="GO" id="GO:0034045">
    <property type="term" value="C:phagophore assembly site membrane"/>
    <property type="evidence" value="ECO:0007669"/>
    <property type="project" value="UniProtKB-SubCell"/>
</dbReference>
<evidence type="ECO:0000256" key="9">
    <source>
        <dbReference type="ARBA" id="ARBA00023136"/>
    </source>
</evidence>
<dbReference type="GO" id="GO:0061908">
    <property type="term" value="C:phagophore"/>
    <property type="evidence" value="ECO:0007669"/>
    <property type="project" value="TreeGrafter"/>
</dbReference>
<accession>A0A1E3NMJ1</accession>
<dbReference type="RefSeq" id="XP_019018465.1">
    <property type="nucleotide sequence ID" value="XM_019163922.1"/>
</dbReference>
<feature type="compositionally biased region" description="Acidic residues" evidence="13">
    <location>
        <begin position="321"/>
        <end position="332"/>
    </location>
</feature>
<feature type="region of interest" description="Disordered" evidence="13">
    <location>
        <begin position="272"/>
        <end position="332"/>
    </location>
</feature>
<evidence type="ECO:0000256" key="10">
    <source>
        <dbReference type="ARBA" id="ARBA00024479"/>
    </source>
</evidence>
<comment type="catalytic activity">
    <reaction evidence="12">
        <text>a 1,2-diacyl-sn-glycero-3-phosphocholine(in) = a 1,2-diacyl-sn-glycero-3-phosphocholine(out)</text>
        <dbReference type="Rhea" id="RHEA:38571"/>
        <dbReference type="ChEBI" id="CHEBI:57643"/>
    </reaction>
</comment>
<keyword evidence="5" id="KW-0813">Transport</keyword>
<feature type="compositionally biased region" description="Basic and acidic residues" evidence="13">
    <location>
        <begin position="1823"/>
        <end position="1842"/>
    </location>
</feature>
<name>A0A1E3NMJ1_9ASCO</name>
<dbReference type="GO" id="GO:0000422">
    <property type="term" value="P:autophagy of mitochondrion"/>
    <property type="evidence" value="ECO:0007669"/>
    <property type="project" value="TreeGrafter"/>
</dbReference>
<gene>
    <name evidence="14" type="ORF">PICMEDRAFT_71432</name>
</gene>
<dbReference type="PANTHER" id="PTHR13190">
    <property type="entry name" value="AUTOPHAGY-RELATED 2, ISOFORM A"/>
    <property type="match status" value="1"/>
</dbReference>
<feature type="compositionally biased region" description="Basic and acidic residues" evidence="13">
    <location>
        <begin position="304"/>
        <end position="317"/>
    </location>
</feature>
<proteinExistence type="inferred from homology"/>
<sequence>MASVFSSAIQSTILSILLSRLPLHPLDIPQQSSFTLKGNSGPSLHLTDLTLDIDSLQTRYLPPSTPINIRHAHVKDLKIAMSTSGIQIHVNGITCVISPKASVQNGQFLDTANSIIMKGLDDPLEGLEGMVESVVGFVDAVSGANSFSANSEDEIGNWEDEVPDEEDSQDAKELDKTSKSLKQILDNDAALAEDIQLSLESDSKPSNTILSYAMSYIMGKVFVSLEDIKIKVVADPIILAIGIDKIEADGNKAERKCTVEGIVVSVVKLEGEEDPTTPNSTENYYKGNSECERGKAHPSINETEWEKIKTKGKEEHQSNNVDDDDSDNDSFDDQLMASSFMAQSKDDVRQSILESALYTASGKSMYMSATQGDFYDAETHITDQASTAMEKEDCDEIETGSVLMTIDLVDLSFKKRQALTIEVGIIKVCLIPVPSLLSSFLTFLIRINKQKMVSNPKPKVEKTKSNSNITLQLFSVVDLEVSLNSNLLKEGVFQTQDSYRLHCANFFLEQRSPTFIQGNLEVFEVLSKEDLKCLFFNDTQNTHPDIRFEFQTQGISRITSVIVEKSLQFNIDYCMLISILKFWDRLTPAFQKTEELKLLRLKKLKLSKSFSATLKASPKTLNGNSSDLTLRFSGVNGIIGLSTDEHDILNVSIAPAIYDSLQKMITVDFIKLIFSTAKGDAWLRVDKIKYSDHGEAMAKFRSFDVIAQKDVVCSTKQTVIIDEISCSSSFENLKQIVTVLNTLASEVKHEEKKESVVQFESVPHEGKRMGSNSFTKHKKISSYVLVKDVKVSIENLNPEFGGLTGNMTNVGLISLTEGANHISVSHVSLERVKDDIRETVITKGNKWGTAPMIFVKAEASYHIFLNNWLAYYSGKWLAMFERDIGQDKYDLPAAVSSISTNSSSSTKRKFRKRSSAEVFLSLTDVCVGLKPVNLASEAVMVINKASSNIVFYNDKTTVAQFTSNSISLLLIDDTESVKNRSKSKNKYAADWTLLSIWKNKGYVTIGSLSTVVIKVKAGTTTSLLNQNTVNDMNTTRPLIDAQLDIQKVNMDLCCDSTQCFVQLLKDLKKPVFFSYEDKYKETNNKLDVFKDVQLDFFDTTTGTNGTSRAPALLENAVIVEEEANKDDLSVVENFYDNVEKYSRASGNQETPITNKGSNSGEVSLNSSHFDHHVFHGKDCKIIPLALHVSVSETEIALHDGYDWKETRTQIRSALKRVSEKAKRVANQVASESETNGDVTDQLIADVGVSEHRNDVIEETLYASIMLGVGPRDDPNEVFTHITERIGGYPLKKPRTGRPDNAHIQTIDLGKSKSKPLKLKRSLKNKVLIKLEELDVDFQLLSSNEPHMKDKPNCFSKSDSTDEAEQVNKIDISVNNFIITDNVPTSSWNMFAGYMREAGEREIGKNMMKIGIDLVRPIARLAAIEMILHVNLLPLRLYVDQDTLDFLTRFGEFKDQRFIPPTVETEEMFLEKVVIDTILLKLDYKPKKFDYAGIRSGHTSEFMNIFILDESEITLNKVTLYGVPGFSKLNDLLNGFWSPDVKKNQLAGVLSGLAPVRSIINIGSGVNNLVTVPLKEYKKDGRLVRSLQVGAVAFTKVTSGELLKLGAKLAAGTQTILENTEEVLGGSGSSARIVKDSANPNKWKGKDGKTTDRRRRSSTASFGDEEEADYHRYFFRDQKNLIKYENSSSNLINESGLGNDADDYPPYNEETISDSDSDFLSSDESQEAENGNAPNETYVVSLYSDQPASFNEGLKTAYGSIQKNFNTARDALYEAGVKASGSENASSAMMELAKATPIVFIRPAIAATEAISRSLLGGVNDINPDEKRKAEEKYKKVDNGEDD</sequence>
<dbReference type="STRING" id="763406.A0A1E3NMJ1"/>
<dbReference type="PANTHER" id="PTHR13190:SF1">
    <property type="entry name" value="AUTOPHAGY-RELATED 2, ISOFORM A"/>
    <property type="match status" value="1"/>
</dbReference>
<comment type="catalytic activity">
    <reaction evidence="10">
        <text>a 1,2-diacyl-sn-glycero-3-phospho-L-serine(in) = a 1,2-diacyl-sn-glycero-3-phospho-L-serine(out)</text>
        <dbReference type="Rhea" id="RHEA:38663"/>
        <dbReference type="ChEBI" id="CHEBI:57262"/>
    </reaction>
</comment>
<evidence type="ECO:0000256" key="7">
    <source>
        <dbReference type="ARBA" id="ARBA00023006"/>
    </source>
</evidence>
<dbReference type="EMBL" id="KV454002">
    <property type="protein sequence ID" value="ODQ47352.1"/>
    <property type="molecule type" value="Genomic_DNA"/>
</dbReference>
<evidence type="ECO:0000313" key="14">
    <source>
        <dbReference type="EMBL" id="ODQ47352.1"/>
    </source>
</evidence>
<dbReference type="Proteomes" id="UP000094455">
    <property type="component" value="Unassembled WGS sequence"/>
</dbReference>